<gene>
    <name evidence="1" type="ORF">SAMN04487995_4013</name>
</gene>
<dbReference type="Gene3D" id="3.20.20.410">
    <property type="entry name" value="Protein of unknown function UPF0759"/>
    <property type="match status" value="1"/>
</dbReference>
<dbReference type="STRING" id="408657.SAMN04487995_4013"/>
<dbReference type="PANTHER" id="PTHR30348:SF4">
    <property type="entry name" value="DUF72 DOMAIN-CONTAINING PROTEIN"/>
    <property type="match status" value="1"/>
</dbReference>
<evidence type="ECO:0000313" key="2">
    <source>
        <dbReference type="Proteomes" id="UP000199532"/>
    </source>
</evidence>
<organism evidence="1 2">
    <name type="scientific">Dyadobacter koreensis</name>
    <dbReference type="NCBI Taxonomy" id="408657"/>
    <lineage>
        <taxon>Bacteria</taxon>
        <taxon>Pseudomonadati</taxon>
        <taxon>Bacteroidota</taxon>
        <taxon>Cytophagia</taxon>
        <taxon>Cytophagales</taxon>
        <taxon>Spirosomataceae</taxon>
        <taxon>Dyadobacter</taxon>
    </lineage>
</organism>
<dbReference type="EMBL" id="FNXY01000006">
    <property type="protein sequence ID" value="SEJ29283.1"/>
    <property type="molecule type" value="Genomic_DNA"/>
</dbReference>
<dbReference type="RefSeq" id="WP_090338018.1">
    <property type="nucleotide sequence ID" value="NZ_FNXY01000006.1"/>
</dbReference>
<name>A0A1H6XJM4_9BACT</name>
<proteinExistence type="predicted"/>
<keyword evidence="2" id="KW-1185">Reference proteome</keyword>
<protein>
    <submittedName>
        <fullName evidence="1">Uncharacterized conserved protein YecE, DUF72 family</fullName>
    </submittedName>
</protein>
<accession>A0A1H6XJM4</accession>
<dbReference type="PANTHER" id="PTHR30348">
    <property type="entry name" value="UNCHARACTERIZED PROTEIN YECE"/>
    <property type="match status" value="1"/>
</dbReference>
<dbReference type="AlphaFoldDB" id="A0A1H6XJM4"/>
<dbReference type="InterPro" id="IPR002763">
    <property type="entry name" value="DUF72"/>
</dbReference>
<sequence>MKYLSQSELYSGTSGLILPVKNKLFYPVEYQEKSRLTYYASLFNSIEINSSFYKIPMGSTVRNWADQVPEDFRFTFKLWREITHNKNLEFRNNDVAHFFDIINHSASKKGCLLAQFPPSLKVDMLRQLEKLLQSISQADPERSWKTAFEFRHSSWYQKEVFEMLEENGIGIVAHDKPGSITPFFDSKVSFKYLRFHGPNGDYKGRYSDDFIHEYAGYIKEWIQEGKTIYAYFNNTMGDAIKNLDFLNSSFVLNKDKR</sequence>
<dbReference type="OrthoDB" id="9780310at2"/>
<reference evidence="1 2" key="1">
    <citation type="submission" date="2016-10" db="EMBL/GenBank/DDBJ databases">
        <authorList>
            <person name="de Groot N.N."/>
        </authorList>
    </citation>
    <scope>NUCLEOTIDE SEQUENCE [LARGE SCALE GENOMIC DNA]</scope>
    <source>
        <strain evidence="1 2">DSM 19938</strain>
    </source>
</reference>
<dbReference type="Proteomes" id="UP000199532">
    <property type="component" value="Unassembled WGS sequence"/>
</dbReference>
<dbReference type="Pfam" id="PF01904">
    <property type="entry name" value="DUF72"/>
    <property type="match status" value="1"/>
</dbReference>
<evidence type="ECO:0000313" key="1">
    <source>
        <dbReference type="EMBL" id="SEJ29283.1"/>
    </source>
</evidence>
<dbReference type="SUPFAM" id="SSF117396">
    <property type="entry name" value="TM1631-like"/>
    <property type="match status" value="1"/>
</dbReference>
<dbReference type="InterPro" id="IPR036520">
    <property type="entry name" value="UPF0759_sf"/>
</dbReference>